<organism evidence="2 3">
    <name type="scientific">Vigna unguiculata</name>
    <name type="common">Cowpea</name>
    <dbReference type="NCBI Taxonomy" id="3917"/>
    <lineage>
        <taxon>Eukaryota</taxon>
        <taxon>Viridiplantae</taxon>
        <taxon>Streptophyta</taxon>
        <taxon>Embryophyta</taxon>
        <taxon>Tracheophyta</taxon>
        <taxon>Spermatophyta</taxon>
        <taxon>Magnoliopsida</taxon>
        <taxon>eudicotyledons</taxon>
        <taxon>Gunneridae</taxon>
        <taxon>Pentapetalae</taxon>
        <taxon>rosids</taxon>
        <taxon>fabids</taxon>
        <taxon>Fabales</taxon>
        <taxon>Fabaceae</taxon>
        <taxon>Papilionoideae</taxon>
        <taxon>50 kb inversion clade</taxon>
        <taxon>NPAAA clade</taxon>
        <taxon>indigoferoid/millettioid clade</taxon>
        <taxon>Phaseoleae</taxon>
        <taxon>Vigna</taxon>
    </lineage>
</organism>
<feature type="compositionally biased region" description="Polar residues" evidence="1">
    <location>
        <begin position="107"/>
        <end position="118"/>
    </location>
</feature>
<protein>
    <submittedName>
        <fullName evidence="2">Uncharacterized protein</fullName>
    </submittedName>
</protein>
<feature type="region of interest" description="Disordered" evidence="1">
    <location>
        <begin position="84"/>
        <end position="118"/>
    </location>
</feature>
<evidence type="ECO:0000313" key="2">
    <source>
        <dbReference type="EMBL" id="QCD86517.1"/>
    </source>
</evidence>
<sequence length="247" mass="27269">MAICGNVCATMAFNDGLWQRYATTVVYGDVNTSRCICCHTYKPQLVEHVRETCYRPHSVTPGGVPNTNIVCNVLRLLNSSAKYPGGKSSGPIRTSHNSHNHTNNTHQSEPQLKDSSCSSAIPSHNARDVILSHNSSNATCFPLSEPQLKGYYSEPQLKEHSNKSLFKVPVKPCRPRTSQSKQIISHASTLSLGVTTEPPSKIQLQTVRQEFCVVMRQVPLEPLILQLSPDGTSPVAWRHALPEPLYL</sequence>
<feature type="compositionally biased region" description="Low complexity" evidence="1">
    <location>
        <begin position="94"/>
        <end position="106"/>
    </location>
</feature>
<accession>A0A4D6LD57</accession>
<dbReference type="EMBL" id="CP039347">
    <property type="protein sequence ID" value="QCD86517.1"/>
    <property type="molecule type" value="Genomic_DNA"/>
</dbReference>
<dbReference type="Proteomes" id="UP000501690">
    <property type="component" value="Linkage Group LG3"/>
</dbReference>
<keyword evidence="3" id="KW-1185">Reference proteome</keyword>
<evidence type="ECO:0000313" key="3">
    <source>
        <dbReference type="Proteomes" id="UP000501690"/>
    </source>
</evidence>
<evidence type="ECO:0000256" key="1">
    <source>
        <dbReference type="SAM" id="MobiDB-lite"/>
    </source>
</evidence>
<reference evidence="2 3" key="1">
    <citation type="submission" date="2019-04" db="EMBL/GenBank/DDBJ databases">
        <title>An improved genome assembly and genetic linkage map for asparagus bean, Vigna unguiculata ssp. sesquipedialis.</title>
        <authorList>
            <person name="Xia Q."/>
            <person name="Zhang R."/>
            <person name="Dong Y."/>
        </authorList>
    </citation>
    <scope>NUCLEOTIDE SEQUENCE [LARGE SCALE GENOMIC DNA]</scope>
    <source>
        <tissue evidence="2">Leaf</tissue>
    </source>
</reference>
<proteinExistence type="predicted"/>
<name>A0A4D6LD57_VIGUN</name>
<dbReference type="AlphaFoldDB" id="A0A4D6LD57"/>
<gene>
    <name evidence="2" type="ORF">DEO72_LG3g1040</name>
</gene>